<dbReference type="PROSITE" id="PS51257">
    <property type="entry name" value="PROKAR_LIPOPROTEIN"/>
    <property type="match status" value="1"/>
</dbReference>
<name>A0A183IMK5_9BILA</name>
<proteinExistence type="predicted"/>
<organism evidence="4">
    <name type="scientific">Soboliphyme baturini</name>
    <dbReference type="NCBI Taxonomy" id="241478"/>
    <lineage>
        <taxon>Eukaryota</taxon>
        <taxon>Metazoa</taxon>
        <taxon>Ecdysozoa</taxon>
        <taxon>Nematoda</taxon>
        <taxon>Enoplea</taxon>
        <taxon>Dorylaimia</taxon>
        <taxon>Dioctophymatida</taxon>
        <taxon>Dioctophymatoidea</taxon>
        <taxon>Soboliphymatidae</taxon>
        <taxon>Soboliphyme</taxon>
    </lineage>
</organism>
<keyword evidence="3" id="KW-1185">Reference proteome</keyword>
<reference evidence="4" key="1">
    <citation type="submission" date="2016-06" db="UniProtKB">
        <authorList>
            <consortium name="WormBaseParasite"/>
        </authorList>
    </citation>
    <scope>IDENTIFICATION</scope>
</reference>
<reference evidence="2 3" key="2">
    <citation type="submission" date="2018-11" db="EMBL/GenBank/DDBJ databases">
        <authorList>
            <consortium name="Pathogen Informatics"/>
        </authorList>
    </citation>
    <scope>NUCLEOTIDE SEQUENCE [LARGE SCALE GENOMIC DNA]</scope>
</reference>
<accession>A0A183IMK5</accession>
<dbReference type="WBParaSite" id="SBAD_0000504901-mRNA-1">
    <property type="protein sequence ID" value="SBAD_0000504901-mRNA-1"/>
    <property type="gene ID" value="SBAD_0000504901"/>
</dbReference>
<evidence type="ECO:0000313" key="2">
    <source>
        <dbReference type="EMBL" id="VDP05552.1"/>
    </source>
</evidence>
<evidence type="ECO:0000256" key="1">
    <source>
        <dbReference type="SAM" id="MobiDB-lite"/>
    </source>
</evidence>
<dbReference type="AlphaFoldDB" id="A0A183IMK5"/>
<evidence type="ECO:0000313" key="3">
    <source>
        <dbReference type="Proteomes" id="UP000270296"/>
    </source>
</evidence>
<gene>
    <name evidence="2" type="ORF">SBAD_LOCUS4851</name>
</gene>
<feature type="region of interest" description="Disordered" evidence="1">
    <location>
        <begin position="59"/>
        <end position="82"/>
    </location>
</feature>
<protein>
    <submittedName>
        <fullName evidence="2 4">Uncharacterized protein</fullName>
    </submittedName>
</protein>
<dbReference type="Proteomes" id="UP000270296">
    <property type="component" value="Unassembled WGS sequence"/>
</dbReference>
<sequence>MEKRARPIAQEGEVAATESGLFPCAAVLSCTTAYYMCENGDDDKHAVRQRAVSNSQRRILEGTHISEKTRQRRHLEFRVQPS</sequence>
<dbReference type="EMBL" id="UZAM01008589">
    <property type="protein sequence ID" value="VDP05552.1"/>
    <property type="molecule type" value="Genomic_DNA"/>
</dbReference>
<evidence type="ECO:0000313" key="4">
    <source>
        <dbReference type="WBParaSite" id="SBAD_0000504901-mRNA-1"/>
    </source>
</evidence>